<proteinExistence type="predicted"/>
<dbReference type="PANTHER" id="PTHR38448">
    <property type="entry name" value="REGULATORY PROTEIN YLBF-RELATED"/>
    <property type="match status" value="1"/>
</dbReference>
<dbReference type="KEGG" id="abra:BN85310100"/>
<name>U4KP07_9MOLU</name>
<dbReference type="OrthoDB" id="411339at2"/>
<dbReference type="Proteomes" id="UP000032737">
    <property type="component" value="Chromosome"/>
</dbReference>
<dbReference type="PIRSF" id="PIRSF021287">
    <property type="entry name" value="Biofilm_formation_YmcA"/>
    <property type="match status" value="1"/>
</dbReference>
<accession>U4KP07</accession>
<dbReference type="PANTHER" id="PTHR38448:SF1">
    <property type="entry name" value="YLBF FAMILY REGULATOR"/>
    <property type="match status" value="1"/>
</dbReference>
<dbReference type="InterPro" id="IPR010368">
    <property type="entry name" value="Com_YlbF"/>
</dbReference>
<dbReference type="SUPFAM" id="SSF158622">
    <property type="entry name" value="YheA/YmcA-like"/>
    <property type="match status" value="1"/>
</dbReference>
<gene>
    <name evidence="1" type="ORF">BN85310100</name>
</gene>
<keyword evidence="2" id="KW-1185">Reference proteome</keyword>
<dbReference type="Pfam" id="PF06133">
    <property type="entry name" value="Com_YlbF"/>
    <property type="match status" value="1"/>
</dbReference>
<dbReference type="InterPro" id="IPR023378">
    <property type="entry name" value="YheA/YmcA-like_dom_sf"/>
</dbReference>
<protein>
    <submittedName>
        <fullName evidence="1">Uncharacterized protein</fullName>
    </submittedName>
</protein>
<dbReference type="AlphaFoldDB" id="U4KP07"/>
<sequence length="97" mass="11308">MSKKQELFEMIQTMEELETYKKLESLVNGDKSLKKRISDMKALQKQLVNAKAIGKTNAISQFETEYESVKRSIEEIPKVDIYLDLQNEINNLLLEIK</sequence>
<dbReference type="STRING" id="61635.BN85310100"/>
<dbReference type="InterPro" id="IPR016783">
    <property type="entry name" value="Biofilm_formation_YmcA"/>
</dbReference>
<dbReference type="Gene3D" id="1.20.1500.10">
    <property type="entry name" value="YheA/YmcA-like"/>
    <property type="match status" value="1"/>
</dbReference>
<organism evidence="1 2">
    <name type="scientific">Acholeplasma brassicae</name>
    <dbReference type="NCBI Taxonomy" id="61635"/>
    <lineage>
        <taxon>Bacteria</taxon>
        <taxon>Bacillati</taxon>
        <taxon>Mycoplasmatota</taxon>
        <taxon>Mollicutes</taxon>
        <taxon>Acholeplasmatales</taxon>
        <taxon>Acholeplasmataceae</taxon>
        <taxon>Acholeplasma</taxon>
    </lineage>
</organism>
<evidence type="ECO:0000313" key="2">
    <source>
        <dbReference type="Proteomes" id="UP000032737"/>
    </source>
</evidence>
<dbReference type="EMBL" id="FO681348">
    <property type="protein sequence ID" value="CCV66031.1"/>
    <property type="molecule type" value="Genomic_DNA"/>
</dbReference>
<dbReference type="InterPro" id="IPR052767">
    <property type="entry name" value="Bact_com_dev_regulator"/>
</dbReference>
<dbReference type="RefSeq" id="WP_030004893.1">
    <property type="nucleotide sequence ID" value="NC_022549.1"/>
</dbReference>
<evidence type="ECO:0000313" key="1">
    <source>
        <dbReference type="EMBL" id="CCV66031.1"/>
    </source>
</evidence>
<reference evidence="1 2" key="1">
    <citation type="journal article" date="2013" name="J. Mol. Microbiol. Biotechnol.">
        <title>Analysis of the Complete Genomes of Acholeplasma brassicae , A. palmae and A. laidlawii and Their Comparison to the Obligate Parasites from ' Candidatus Phytoplasma'.</title>
        <authorList>
            <person name="Kube M."/>
            <person name="Siewert C."/>
            <person name="Migdoll A.M."/>
            <person name="Duduk B."/>
            <person name="Holz S."/>
            <person name="Rabus R."/>
            <person name="Seemuller E."/>
            <person name="Mitrovic J."/>
            <person name="Muller I."/>
            <person name="Buttner C."/>
            <person name="Reinhardt R."/>
        </authorList>
    </citation>
    <scope>NUCLEOTIDE SEQUENCE [LARGE SCALE GENOMIC DNA]</scope>
    <source>
        <strain evidence="2">0502</strain>
    </source>
</reference>
<dbReference type="HOGENOM" id="CLU_2340367_0_0_14"/>